<reference evidence="7" key="1">
    <citation type="journal article" date="2014" name="Genome Announc.">
        <title>De novo whole-genome sequence and genome annotation of Lichtheimia ramosa.</title>
        <authorList>
            <person name="Linde J."/>
            <person name="Schwartze V."/>
            <person name="Binder U."/>
            <person name="Lass-Florl C."/>
            <person name="Voigt K."/>
            <person name="Horn F."/>
        </authorList>
    </citation>
    <scope>NUCLEOTIDE SEQUENCE</scope>
    <source>
        <strain evidence="7">JMRC FSU:6197</strain>
    </source>
</reference>
<evidence type="ECO:0000256" key="4">
    <source>
        <dbReference type="ARBA" id="ARBA00022989"/>
    </source>
</evidence>
<keyword evidence="3 6" id="KW-0812">Transmembrane</keyword>
<feature type="transmembrane region" description="Helical" evidence="6">
    <location>
        <begin position="6"/>
        <end position="26"/>
    </location>
</feature>
<comment type="subcellular location">
    <subcellularLocation>
        <location evidence="1">Endomembrane system</location>
        <topology evidence="1">Multi-pass membrane protein</topology>
    </subcellularLocation>
</comment>
<dbReference type="OrthoDB" id="10021397at2759"/>
<evidence type="ECO:0000256" key="3">
    <source>
        <dbReference type="ARBA" id="ARBA00022692"/>
    </source>
</evidence>
<evidence type="ECO:0008006" key="8">
    <source>
        <dbReference type="Google" id="ProtNLM"/>
    </source>
</evidence>
<dbReference type="GO" id="GO:0005886">
    <property type="term" value="C:plasma membrane"/>
    <property type="evidence" value="ECO:0007669"/>
    <property type="project" value="TreeGrafter"/>
</dbReference>
<name>A0A077WHH0_9FUNG</name>
<sequence length="224" mass="24632">MTIYNAGWGITFITFVYYAPTYFQIVHGDSATQSGIRLIPLEVAACTAAFISTWFISRTGQYRISLSLGVAMMAILSGLFLTFDINTSWAKIMGLIAFGGFGVGCVTQASMIAMQASVSKDDLAVASSLRPYVCNLGGAIGIAVAPVLINRSLKSDLSRTIPLEYVQHVIELPSFIYDGLPKQYLQPVTQAYNDAFQCLWYMMTAAAIIRRVYKLFMHQTAFII</sequence>
<evidence type="ECO:0000256" key="1">
    <source>
        <dbReference type="ARBA" id="ARBA00004127"/>
    </source>
</evidence>
<evidence type="ECO:0000256" key="6">
    <source>
        <dbReference type="SAM" id="Phobius"/>
    </source>
</evidence>
<evidence type="ECO:0000256" key="5">
    <source>
        <dbReference type="ARBA" id="ARBA00023136"/>
    </source>
</evidence>
<feature type="transmembrane region" description="Helical" evidence="6">
    <location>
        <begin position="38"/>
        <end position="56"/>
    </location>
</feature>
<feature type="transmembrane region" description="Helical" evidence="6">
    <location>
        <begin position="62"/>
        <end position="83"/>
    </location>
</feature>
<dbReference type="GO" id="GO:0012505">
    <property type="term" value="C:endomembrane system"/>
    <property type="evidence" value="ECO:0007669"/>
    <property type="project" value="UniProtKB-SubCell"/>
</dbReference>
<dbReference type="GO" id="GO:0022857">
    <property type="term" value="F:transmembrane transporter activity"/>
    <property type="evidence" value="ECO:0007669"/>
    <property type="project" value="InterPro"/>
</dbReference>
<dbReference type="EMBL" id="LK023318">
    <property type="protein sequence ID" value="CDS06057.1"/>
    <property type="molecule type" value="Genomic_DNA"/>
</dbReference>
<protein>
    <recommendedName>
        <fullName evidence="8">Major facilitator superfamily (MFS) profile domain-containing protein</fullName>
    </recommendedName>
</protein>
<dbReference type="InterPro" id="IPR036259">
    <property type="entry name" value="MFS_trans_sf"/>
</dbReference>
<keyword evidence="4 6" id="KW-1133">Transmembrane helix</keyword>
<dbReference type="InterPro" id="IPR011701">
    <property type="entry name" value="MFS"/>
</dbReference>
<evidence type="ECO:0000256" key="2">
    <source>
        <dbReference type="ARBA" id="ARBA00022448"/>
    </source>
</evidence>
<keyword evidence="5 6" id="KW-0472">Membrane</keyword>
<evidence type="ECO:0000313" key="7">
    <source>
        <dbReference type="EMBL" id="CDS06057.1"/>
    </source>
</evidence>
<feature type="transmembrane region" description="Helical" evidence="6">
    <location>
        <begin position="95"/>
        <end position="117"/>
    </location>
</feature>
<dbReference type="AlphaFoldDB" id="A0A077WHH0"/>
<accession>A0A077WHH0</accession>
<keyword evidence="2" id="KW-0813">Transport</keyword>
<proteinExistence type="predicted"/>
<feature type="transmembrane region" description="Helical" evidence="6">
    <location>
        <begin position="129"/>
        <end position="149"/>
    </location>
</feature>
<organism evidence="7">
    <name type="scientific">Lichtheimia ramosa</name>
    <dbReference type="NCBI Taxonomy" id="688394"/>
    <lineage>
        <taxon>Eukaryota</taxon>
        <taxon>Fungi</taxon>
        <taxon>Fungi incertae sedis</taxon>
        <taxon>Mucoromycota</taxon>
        <taxon>Mucoromycotina</taxon>
        <taxon>Mucoromycetes</taxon>
        <taxon>Mucorales</taxon>
        <taxon>Lichtheimiaceae</taxon>
        <taxon>Lichtheimia</taxon>
    </lineage>
</organism>
<dbReference type="Pfam" id="PF07690">
    <property type="entry name" value="MFS_1"/>
    <property type="match status" value="1"/>
</dbReference>
<gene>
    <name evidence="7" type="ORF">LRAMOSA08585</name>
</gene>
<dbReference type="PANTHER" id="PTHR23501">
    <property type="entry name" value="MAJOR FACILITATOR SUPERFAMILY"/>
    <property type="match status" value="1"/>
</dbReference>
<dbReference type="SUPFAM" id="SSF103473">
    <property type="entry name" value="MFS general substrate transporter"/>
    <property type="match status" value="1"/>
</dbReference>
<dbReference type="Gene3D" id="1.20.1250.20">
    <property type="entry name" value="MFS general substrate transporter like domains"/>
    <property type="match status" value="1"/>
</dbReference>
<dbReference type="PANTHER" id="PTHR23501:SF191">
    <property type="entry name" value="VACUOLAR BASIC AMINO ACID TRANSPORTER 4"/>
    <property type="match status" value="1"/>
</dbReference>